<organism evidence="3 4">
    <name type="scientific">Saccharomyces pastorianus</name>
    <name type="common">Lager yeast</name>
    <name type="synonym">Saccharomyces cerevisiae x Saccharomyces eubayanus</name>
    <dbReference type="NCBI Taxonomy" id="27292"/>
    <lineage>
        <taxon>Eukaryota</taxon>
        <taxon>Fungi</taxon>
        <taxon>Dikarya</taxon>
        <taxon>Ascomycota</taxon>
        <taxon>Saccharomycotina</taxon>
        <taxon>Saccharomycetes</taxon>
        <taxon>Saccharomycetales</taxon>
        <taxon>Saccharomycetaceae</taxon>
        <taxon>Saccharomyces</taxon>
    </lineage>
</organism>
<dbReference type="EMBL" id="CP049005">
    <property type="protein sequence ID" value="QID85600.1"/>
    <property type="molecule type" value="Genomic_DNA"/>
</dbReference>
<protein>
    <submittedName>
        <fullName evidence="3">Uncharacterized protein</fullName>
    </submittedName>
</protein>
<keyword evidence="2" id="KW-0732">Signal</keyword>
<feature type="chain" id="PRO_5025401931" evidence="2">
    <location>
        <begin position="21"/>
        <end position="230"/>
    </location>
</feature>
<keyword evidence="4" id="KW-1185">Reference proteome</keyword>
<feature type="signal peptide" evidence="2">
    <location>
        <begin position="1"/>
        <end position="20"/>
    </location>
</feature>
<evidence type="ECO:0000256" key="2">
    <source>
        <dbReference type="SAM" id="SignalP"/>
    </source>
</evidence>
<gene>
    <name evidence="3" type="ORF">GRS66_008182</name>
</gene>
<evidence type="ECO:0000313" key="3">
    <source>
        <dbReference type="EMBL" id="QID85600.1"/>
    </source>
</evidence>
<feature type="compositionally biased region" description="Polar residues" evidence="1">
    <location>
        <begin position="154"/>
        <end position="171"/>
    </location>
</feature>
<reference evidence="3 4" key="1">
    <citation type="journal article" date="2019" name="BMC Genomics">
        <title>Chromosome level assembly and comparative genome analysis confirm lager-brewing yeasts originated from a single hybridization.</title>
        <authorList>
            <person name="Salazar A.N."/>
            <person name="Gorter de Vries A.R."/>
            <person name="van den Broek M."/>
            <person name="Brouwers N."/>
            <person name="de la Torre Cortes P."/>
            <person name="Kuijpers N.G.A."/>
            <person name="Daran J.G."/>
            <person name="Abeel T."/>
        </authorList>
    </citation>
    <scope>NUCLEOTIDE SEQUENCE [LARGE SCALE GENOMIC DNA]</scope>
    <source>
        <strain evidence="3 4">CBS 1483</strain>
    </source>
</reference>
<accession>A0A6C1E9P2</accession>
<dbReference type="AlphaFoldDB" id="A0A6C1E9P2"/>
<evidence type="ECO:0000313" key="4">
    <source>
        <dbReference type="Proteomes" id="UP000501346"/>
    </source>
</evidence>
<dbReference type="Proteomes" id="UP000501346">
    <property type="component" value="Chromosome SeVIII-SeXV"/>
</dbReference>
<proteinExistence type="predicted"/>
<dbReference type="OrthoDB" id="4069937at2759"/>
<name>A0A6C1E9P2_SACPS</name>
<evidence type="ECO:0000256" key="1">
    <source>
        <dbReference type="SAM" id="MobiDB-lite"/>
    </source>
</evidence>
<sequence>MLQATTIFAILALFTGSVSAIYSNSTVSATTTLAPSYSLEAHETTVSYSDETTTFFATSTVYSTHWFTLNTATVTNEASSTSASGPAATASTQETISTVTKAASSFSASGSAATASTHESISTSTITSTLLITLHDTTVLAPSSSAAASIGDDGSNNKGANIRSLDQTSTSSNGCVPITKFVTVTKEPITQYVTVTPNMTTQYVTVTGAFSAASVSTGNVQWFNTTTITN</sequence>
<feature type="region of interest" description="Disordered" evidence="1">
    <location>
        <begin position="146"/>
        <end position="171"/>
    </location>
</feature>